<evidence type="ECO:0000259" key="6">
    <source>
        <dbReference type="Pfam" id="PF00590"/>
    </source>
</evidence>
<dbReference type="GO" id="GO:0032259">
    <property type="term" value="P:methylation"/>
    <property type="evidence" value="ECO:0007669"/>
    <property type="project" value="UniProtKB-KW"/>
</dbReference>
<dbReference type="RefSeq" id="WP_028255335.1">
    <property type="nucleotide sequence ID" value="NZ_CALXQD010000005.1"/>
</dbReference>
<protein>
    <submittedName>
        <fullName evidence="7">Precorrin-4 C(11)-methyltransferase</fullName>
        <ecNumber evidence="7">2.1.1.133</ecNumber>
    </submittedName>
</protein>
<dbReference type="InterPro" id="IPR000878">
    <property type="entry name" value="4pyrrol_Mease"/>
</dbReference>
<dbReference type="InterPro" id="IPR006362">
    <property type="entry name" value="Cbl_synth_CobM/CibF"/>
</dbReference>
<dbReference type="EC" id="2.1.1.133" evidence="7"/>
<dbReference type="Pfam" id="PF00590">
    <property type="entry name" value="TP_methylase"/>
    <property type="match status" value="1"/>
</dbReference>
<dbReference type="Gene3D" id="3.40.1010.10">
    <property type="entry name" value="Cobalt-precorrin-4 Transmethylase, Domain 1"/>
    <property type="match status" value="1"/>
</dbReference>
<organism evidence="7 8">
    <name type="scientific">Veillonella magna</name>
    <dbReference type="NCBI Taxonomy" id="464322"/>
    <lineage>
        <taxon>Bacteria</taxon>
        <taxon>Bacillati</taxon>
        <taxon>Bacillota</taxon>
        <taxon>Negativicutes</taxon>
        <taxon>Veillonellales</taxon>
        <taxon>Veillonellaceae</taxon>
        <taxon>Veillonella</taxon>
    </lineage>
</organism>
<keyword evidence="3 7" id="KW-0489">Methyltransferase</keyword>
<evidence type="ECO:0000256" key="5">
    <source>
        <dbReference type="ARBA" id="ARBA00022691"/>
    </source>
</evidence>
<dbReference type="Proteomes" id="UP000707138">
    <property type="component" value="Unassembled WGS sequence"/>
</dbReference>
<evidence type="ECO:0000313" key="8">
    <source>
        <dbReference type="Proteomes" id="UP000707138"/>
    </source>
</evidence>
<dbReference type="InterPro" id="IPR035996">
    <property type="entry name" value="4pyrrol_Methylase_sf"/>
</dbReference>
<evidence type="ECO:0000256" key="3">
    <source>
        <dbReference type="ARBA" id="ARBA00022603"/>
    </source>
</evidence>
<evidence type="ECO:0000256" key="2">
    <source>
        <dbReference type="ARBA" id="ARBA00022573"/>
    </source>
</evidence>
<proteinExistence type="inferred from homology"/>
<keyword evidence="2" id="KW-0169">Cobalamin biosynthesis</keyword>
<gene>
    <name evidence="7" type="primary">cobM</name>
    <name evidence="7" type="ORF">H6A01_06870</name>
</gene>
<dbReference type="PANTHER" id="PTHR45790:SF4">
    <property type="entry name" value="COBALT-PRECORRIN-4 C(11)-METHYLTRANSFERASE"/>
    <property type="match status" value="1"/>
</dbReference>
<dbReference type="SUPFAM" id="SSF53790">
    <property type="entry name" value="Tetrapyrrole methylase"/>
    <property type="match status" value="1"/>
</dbReference>
<feature type="domain" description="Tetrapyrrole methylase" evidence="6">
    <location>
        <begin position="4"/>
        <end position="209"/>
    </location>
</feature>
<reference evidence="7 8" key="1">
    <citation type="journal article" date="2021" name="Sci. Rep.">
        <title>The distribution of antibiotic resistance genes in chicken gut microbiota commensals.</title>
        <authorList>
            <person name="Juricova H."/>
            <person name="Matiasovicova J."/>
            <person name="Kubasova T."/>
            <person name="Cejkova D."/>
            <person name="Rychlik I."/>
        </authorList>
    </citation>
    <scope>NUCLEOTIDE SEQUENCE [LARGE SCALE GENOMIC DNA]</scope>
    <source>
        <strain evidence="7 8">An537</strain>
    </source>
</reference>
<dbReference type="InterPro" id="IPR014777">
    <property type="entry name" value="4pyrrole_Mease_sub1"/>
</dbReference>
<dbReference type="Gene3D" id="3.30.950.10">
    <property type="entry name" value="Methyltransferase, Cobalt-precorrin-4 Transmethylase, Domain 2"/>
    <property type="match status" value="1"/>
</dbReference>
<keyword evidence="4 7" id="KW-0808">Transferase</keyword>
<keyword evidence="5" id="KW-0949">S-adenosyl-L-methionine</keyword>
<dbReference type="InterPro" id="IPR014776">
    <property type="entry name" value="4pyrrole_Mease_sub2"/>
</dbReference>
<keyword evidence="8" id="KW-1185">Reference proteome</keyword>
<dbReference type="PANTHER" id="PTHR45790">
    <property type="entry name" value="SIROHEME SYNTHASE-RELATED"/>
    <property type="match status" value="1"/>
</dbReference>
<dbReference type="EMBL" id="JACJLA010000011">
    <property type="protein sequence ID" value="MBM6913040.1"/>
    <property type="molecule type" value="Genomic_DNA"/>
</dbReference>
<comment type="caution">
    <text evidence="7">The sequence shown here is derived from an EMBL/GenBank/DDBJ whole genome shotgun (WGS) entry which is preliminary data.</text>
</comment>
<dbReference type="CDD" id="cd11641">
    <property type="entry name" value="Precorrin-4_C11-MT"/>
    <property type="match status" value="1"/>
</dbReference>
<dbReference type="GO" id="GO:0046026">
    <property type="term" value="F:precorrin-4 C11-methyltransferase activity"/>
    <property type="evidence" value="ECO:0007669"/>
    <property type="project" value="UniProtKB-EC"/>
</dbReference>
<evidence type="ECO:0000313" key="7">
    <source>
        <dbReference type="EMBL" id="MBM6913040.1"/>
    </source>
</evidence>
<sequence>MAQVHIVGAGPGDPELITRKGYRLVSEADIVIYAGSLVNPEILQACKEGCEIHNSAMMNLDEVLAVMKKGAAEGKSIVRLHTGDPAIYGAIQEQMDALDELGISYDVTPGVSSFLATAAALKQEYTLPNVSQTVIITRMEGRTPMPPKEKLALLASHEATMCIFLSVQMIDKVVEELIGGGYAKETPVAIVVKASWPDQRIIRGTLETIADIVAKEGVLRQAMIVVSKVLDSDYELSKLYDKGFSHMYRSAKE</sequence>
<dbReference type="InterPro" id="IPR050161">
    <property type="entry name" value="Siro_Cobalamin_biosynth"/>
</dbReference>
<dbReference type="NCBIfam" id="TIGR01465">
    <property type="entry name" value="cobM_cbiF"/>
    <property type="match status" value="1"/>
</dbReference>
<name>A0ABS2GGS5_9FIRM</name>
<evidence type="ECO:0000256" key="1">
    <source>
        <dbReference type="ARBA" id="ARBA00005879"/>
    </source>
</evidence>
<accession>A0ABS2GGS5</accession>
<comment type="similarity">
    <text evidence="1">Belongs to the precorrin methyltransferase family.</text>
</comment>
<evidence type="ECO:0000256" key="4">
    <source>
        <dbReference type="ARBA" id="ARBA00022679"/>
    </source>
</evidence>